<dbReference type="Proteomes" id="UP000327118">
    <property type="component" value="Unassembled WGS sequence"/>
</dbReference>
<gene>
    <name evidence="2" type="ORF">BDV28DRAFT_136899</name>
</gene>
<reference evidence="3" key="1">
    <citation type="submission" date="2019-04" db="EMBL/GenBank/DDBJ databases">
        <title>Friends and foes A comparative genomics studyof 23 Aspergillus species from section Flavi.</title>
        <authorList>
            <consortium name="DOE Joint Genome Institute"/>
            <person name="Kjaerbolling I."/>
            <person name="Vesth T."/>
            <person name="Frisvad J.C."/>
            <person name="Nybo J.L."/>
            <person name="Theobald S."/>
            <person name="Kildgaard S."/>
            <person name="Isbrandt T."/>
            <person name="Kuo A."/>
            <person name="Sato A."/>
            <person name="Lyhne E.K."/>
            <person name="Kogle M.E."/>
            <person name="Wiebenga A."/>
            <person name="Kun R.S."/>
            <person name="Lubbers R.J."/>
            <person name="Makela M.R."/>
            <person name="Barry K."/>
            <person name="Chovatia M."/>
            <person name="Clum A."/>
            <person name="Daum C."/>
            <person name="Haridas S."/>
            <person name="He G."/>
            <person name="LaButti K."/>
            <person name="Lipzen A."/>
            <person name="Mondo S."/>
            <person name="Riley R."/>
            <person name="Salamov A."/>
            <person name="Simmons B.A."/>
            <person name="Magnuson J.K."/>
            <person name="Henrissat B."/>
            <person name="Mortensen U.H."/>
            <person name="Larsen T.O."/>
            <person name="Devries R.P."/>
            <person name="Grigoriev I.V."/>
            <person name="Machida M."/>
            <person name="Baker S.E."/>
            <person name="Andersen M.R."/>
        </authorList>
    </citation>
    <scope>NUCLEOTIDE SEQUENCE [LARGE SCALE GENOMIC DNA]</scope>
    <source>
        <strain evidence="3">CBS 553.77</strain>
    </source>
</reference>
<keyword evidence="1" id="KW-0472">Membrane</keyword>
<keyword evidence="1" id="KW-0812">Transmembrane</keyword>
<accession>A0A5N6Z1K9</accession>
<organism evidence="2 3">
    <name type="scientific">Aspergillus coremiiformis</name>
    <dbReference type="NCBI Taxonomy" id="138285"/>
    <lineage>
        <taxon>Eukaryota</taxon>
        <taxon>Fungi</taxon>
        <taxon>Dikarya</taxon>
        <taxon>Ascomycota</taxon>
        <taxon>Pezizomycotina</taxon>
        <taxon>Eurotiomycetes</taxon>
        <taxon>Eurotiomycetidae</taxon>
        <taxon>Eurotiales</taxon>
        <taxon>Aspergillaceae</taxon>
        <taxon>Aspergillus</taxon>
        <taxon>Aspergillus subgen. Circumdati</taxon>
    </lineage>
</organism>
<proteinExistence type="predicted"/>
<protein>
    <submittedName>
        <fullName evidence="2">Uncharacterized protein</fullName>
    </submittedName>
</protein>
<name>A0A5N6Z1K9_9EURO</name>
<keyword evidence="3" id="KW-1185">Reference proteome</keyword>
<evidence type="ECO:0000256" key="1">
    <source>
        <dbReference type="SAM" id="Phobius"/>
    </source>
</evidence>
<sequence length="103" mass="12142">MAMAVFDREYHLNPGFLPSWLEESSVRPLLRAIFLTIRERYQGAYIHTYKHILEYIEELGIPSNAKNMAFLWLFVAFGYLLLYAFAFLQTFDAQNTYLKHIAT</sequence>
<evidence type="ECO:0000313" key="3">
    <source>
        <dbReference type="Proteomes" id="UP000327118"/>
    </source>
</evidence>
<feature type="transmembrane region" description="Helical" evidence="1">
    <location>
        <begin position="69"/>
        <end position="88"/>
    </location>
</feature>
<dbReference type="AlphaFoldDB" id="A0A5N6Z1K9"/>
<evidence type="ECO:0000313" key="2">
    <source>
        <dbReference type="EMBL" id="KAE8351531.1"/>
    </source>
</evidence>
<keyword evidence="1" id="KW-1133">Transmembrane helix</keyword>
<dbReference type="EMBL" id="ML739166">
    <property type="protein sequence ID" value="KAE8351531.1"/>
    <property type="molecule type" value="Genomic_DNA"/>
</dbReference>